<feature type="compositionally biased region" description="Polar residues" evidence="2">
    <location>
        <begin position="46"/>
        <end position="55"/>
    </location>
</feature>
<evidence type="ECO:0000256" key="2">
    <source>
        <dbReference type="SAM" id="MobiDB-lite"/>
    </source>
</evidence>
<dbReference type="EMBL" id="LATX01002469">
    <property type="protein sequence ID" value="KTB28627.1"/>
    <property type="molecule type" value="Genomic_DNA"/>
</dbReference>
<gene>
    <name evidence="3" type="ORF">WG66_18830</name>
</gene>
<feature type="region of interest" description="Disordered" evidence="2">
    <location>
        <begin position="1"/>
        <end position="100"/>
    </location>
</feature>
<name>A0A0W0EX14_MONRR</name>
<evidence type="ECO:0000313" key="4">
    <source>
        <dbReference type="Proteomes" id="UP000054988"/>
    </source>
</evidence>
<dbReference type="AlphaFoldDB" id="A0A0W0EX14"/>
<comment type="caution">
    <text evidence="3">The sequence shown here is derived from an EMBL/GenBank/DDBJ whole genome shotgun (WGS) entry which is preliminary data.</text>
</comment>
<reference evidence="3 4" key="1">
    <citation type="submission" date="2015-12" db="EMBL/GenBank/DDBJ databases">
        <title>Draft genome sequence of Moniliophthora roreri, the causal agent of frosty pod rot of cacao.</title>
        <authorList>
            <person name="Aime M.C."/>
            <person name="Diaz-Valderrama J.R."/>
            <person name="Kijpornyongpan T."/>
            <person name="Phillips-Mora W."/>
        </authorList>
    </citation>
    <scope>NUCLEOTIDE SEQUENCE [LARGE SCALE GENOMIC DNA]</scope>
    <source>
        <strain evidence="3 4">MCA 2952</strain>
    </source>
</reference>
<protein>
    <submittedName>
        <fullName evidence="3">Uncharacterized protein</fullName>
    </submittedName>
</protein>
<feature type="compositionally biased region" description="Polar residues" evidence="2">
    <location>
        <begin position="63"/>
        <end position="76"/>
    </location>
</feature>
<evidence type="ECO:0000313" key="3">
    <source>
        <dbReference type="EMBL" id="KTB28627.1"/>
    </source>
</evidence>
<feature type="coiled-coil region" evidence="1">
    <location>
        <begin position="182"/>
        <end position="213"/>
    </location>
</feature>
<feature type="compositionally biased region" description="Low complexity" evidence="2">
    <location>
        <begin position="86"/>
        <end position="97"/>
    </location>
</feature>
<proteinExistence type="predicted"/>
<feature type="region of interest" description="Disordered" evidence="2">
    <location>
        <begin position="273"/>
        <end position="295"/>
    </location>
</feature>
<accession>A0A0W0EX14</accession>
<sequence>MGKSNKKNKNTTATRAPNTPNETNATIEPWDFETPPARTPDIKPMTEQSPTTVSDPSAPPSDTKASTEQLIQNPDPSASPKDTRATTEPSPDPTTSPAQTVSTIFDDTASHHSHITVATMIEPFEGKTIISPEIKALGELLGTMKLTVSTLGSTFAIIGKQTEKVAALAPAIKASEEIDVLREKLAHQMATHKEEIIKLRAELKARVKEAIRNELREQALMAVKDAVGRKVSTKVADLLLARVPEDLKENHHRQLLEISTNIYNTEARRFNSSLQSSTDTLRPLRRPLSSPGQLAENQVLDATPATAVEIIPPTPSANFPKSLGELYTLSIDDAKELLREYGIKIPDSPKMGLTPTRTQVSPLISPSSAATLVDVGEASREQIINMFMAHIGVRTLSPPAHARLCDLIPDRPESGLAPRH</sequence>
<feature type="compositionally biased region" description="Low complexity" evidence="2">
    <location>
        <begin position="10"/>
        <end position="26"/>
    </location>
</feature>
<organism evidence="3 4">
    <name type="scientific">Moniliophthora roreri</name>
    <name type="common">Frosty pod rot fungus</name>
    <name type="synonym">Monilia roreri</name>
    <dbReference type="NCBI Taxonomy" id="221103"/>
    <lineage>
        <taxon>Eukaryota</taxon>
        <taxon>Fungi</taxon>
        <taxon>Dikarya</taxon>
        <taxon>Basidiomycota</taxon>
        <taxon>Agaricomycotina</taxon>
        <taxon>Agaricomycetes</taxon>
        <taxon>Agaricomycetidae</taxon>
        <taxon>Agaricales</taxon>
        <taxon>Marasmiineae</taxon>
        <taxon>Marasmiaceae</taxon>
        <taxon>Moniliophthora</taxon>
    </lineage>
</organism>
<evidence type="ECO:0000256" key="1">
    <source>
        <dbReference type="SAM" id="Coils"/>
    </source>
</evidence>
<keyword evidence="1" id="KW-0175">Coiled coil</keyword>
<dbReference type="eggNOG" id="ENOG502R157">
    <property type="taxonomic scope" value="Eukaryota"/>
</dbReference>
<dbReference type="Proteomes" id="UP000054988">
    <property type="component" value="Unassembled WGS sequence"/>
</dbReference>